<name>A0ABT7ITW9_9ACTN</name>
<dbReference type="EMBL" id="JASJUS010000001">
    <property type="protein sequence ID" value="MDL2074908.1"/>
    <property type="molecule type" value="Genomic_DNA"/>
</dbReference>
<evidence type="ECO:0000313" key="2">
    <source>
        <dbReference type="EMBL" id="MDL2074908.1"/>
    </source>
</evidence>
<keyword evidence="1" id="KW-0812">Transmembrane</keyword>
<organism evidence="2 3">
    <name type="scientific">Streptomyces fuscus</name>
    <dbReference type="NCBI Taxonomy" id="3048495"/>
    <lineage>
        <taxon>Bacteria</taxon>
        <taxon>Bacillati</taxon>
        <taxon>Actinomycetota</taxon>
        <taxon>Actinomycetes</taxon>
        <taxon>Kitasatosporales</taxon>
        <taxon>Streptomycetaceae</taxon>
        <taxon>Streptomyces</taxon>
    </lineage>
</organism>
<protein>
    <recommendedName>
        <fullName evidence="4">Integral membrane protein</fullName>
    </recommendedName>
</protein>
<dbReference type="RefSeq" id="WP_261717527.1">
    <property type="nucleotide sequence ID" value="NZ_JASJUS010000001.1"/>
</dbReference>
<feature type="transmembrane region" description="Helical" evidence="1">
    <location>
        <begin position="148"/>
        <end position="169"/>
    </location>
</feature>
<dbReference type="PANTHER" id="PTHR42305">
    <property type="entry name" value="MEMBRANE PROTEIN RV1733C-RELATED"/>
    <property type="match status" value="1"/>
</dbReference>
<reference evidence="2 3" key="1">
    <citation type="submission" date="2023-05" db="EMBL/GenBank/DDBJ databases">
        <title>Streptomyces fuscus sp. nov., a brown-black pigment producing actinomyces isolated from dry sand of Sea duck farm.</title>
        <authorList>
            <person name="Xie J."/>
            <person name="Shen N."/>
        </authorList>
    </citation>
    <scope>NUCLEOTIDE SEQUENCE [LARGE SCALE GENOMIC DNA]</scope>
    <source>
        <strain evidence="2 3">GXMU-J15</strain>
    </source>
</reference>
<comment type="caution">
    <text evidence="2">The sequence shown here is derived from an EMBL/GenBank/DDBJ whole genome shotgun (WGS) entry which is preliminary data.</text>
</comment>
<evidence type="ECO:0008006" key="4">
    <source>
        <dbReference type="Google" id="ProtNLM"/>
    </source>
</evidence>
<accession>A0ABT7ITW9</accession>
<evidence type="ECO:0000313" key="3">
    <source>
        <dbReference type="Proteomes" id="UP001241926"/>
    </source>
</evidence>
<proteinExistence type="predicted"/>
<gene>
    <name evidence="2" type="ORF">QNN03_00485</name>
</gene>
<dbReference type="PANTHER" id="PTHR42305:SF1">
    <property type="entry name" value="MEMBRANE PROTEIN RV1733C-RELATED"/>
    <property type="match status" value="1"/>
</dbReference>
<dbReference type="InterPro" id="IPR039708">
    <property type="entry name" value="MT1774/Rv1733c-like"/>
</dbReference>
<sequence length="198" mass="21807">MSTTRRTRRPRKVWWWRWRRNPLRRPVDRLEAWIIVIGWVLALVGALCAARVTADAVADGLAERRARAEPVAAVLVEDAPERPGTEGLTDGSVWAKVRWTESDGDTRTGLAKAQPGRRAGSSVTVWTGGKGEMVAAPPTPSQARFESALLGASAGLLAAGTAVGGARLVRIRLDRRRLRDWEREWSAVGPQWSRRTKG</sequence>
<dbReference type="Proteomes" id="UP001241926">
    <property type="component" value="Unassembled WGS sequence"/>
</dbReference>
<keyword evidence="1" id="KW-1133">Transmembrane helix</keyword>
<evidence type="ECO:0000256" key="1">
    <source>
        <dbReference type="SAM" id="Phobius"/>
    </source>
</evidence>
<keyword evidence="1" id="KW-0472">Membrane</keyword>
<keyword evidence="3" id="KW-1185">Reference proteome</keyword>